<feature type="chain" id="PRO_5026307380" description="RxLR effector protein" evidence="2">
    <location>
        <begin position="21"/>
        <end position="104"/>
    </location>
</feature>
<evidence type="ECO:0000256" key="1">
    <source>
        <dbReference type="SAM" id="MobiDB-lite"/>
    </source>
</evidence>
<evidence type="ECO:0000313" key="4">
    <source>
        <dbReference type="Proteomes" id="UP000481153"/>
    </source>
</evidence>
<name>A0A6G0X5S5_9STRA</name>
<sequence>MRLLLALALLSLTAASRTSAERRLHAPEGRSLLQAGPLIRAMANPPSKQFHPEHFPVGDSRRPVTKGNMYLNANPNYLRKEATRREAERKKKNESQSSGKRLEN</sequence>
<dbReference type="AlphaFoldDB" id="A0A6G0X5S5"/>
<evidence type="ECO:0000313" key="3">
    <source>
        <dbReference type="EMBL" id="KAF0735311.1"/>
    </source>
</evidence>
<evidence type="ECO:0008006" key="5">
    <source>
        <dbReference type="Google" id="ProtNLM"/>
    </source>
</evidence>
<feature type="region of interest" description="Disordered" evidence="1">
    <location>
        <begin position="44"/>
        <end position="104"/>
    </location>
</feature>
<evidence type="ECO:0000256" key="2">
    <source>
        <dbReference type="SAM" id="SignalP"/>
    </source>
</evidence>
<proteinExistence type="predicted"/>
<gene>
    <name evidence="3" type="ORF">Ae201684_008223</name>
</gene>
<comment type="caution">
    <text evidence="3">The sequence shown here is derived from an EMBL/GenBank/DDBJ whole genome shotgun (WGS) entry which is preliminary data.</text>
</comment>
<feature type="compositionally biased region" description="Basic and acidic residues" evidence="1">
    <location>
        <begin position="78"/>
        <end position="104"/>
    </location>
</feature>
<feature type="signal peptide" evidence="2">
    <location>
        <begin position="1"/>
        <end position="20"/>
    </location>
</feature>
<organism evidence="3 4">
    <name type="scientific">Aphanomyces euteiches</name>
    <dbReference type="NCBI Taxonomy" id="100861"/>
    <lineage>
        <taxon>Eukaryota</taxon>
        <taxon>Sar</taxon>
        <taxon>Stramenopiles</taxon>
        <taxon>Oomycota</taxon>
        <taxon>Saprolegniomycetes</taxon>
        <taxon>Saprolegniales</taxon>
        <taxon>Verrucalvaceae</taxon>
        <taxon>Aphanomyces</taxon>
    </lineage>
</organism>
<dbReference type="EMBL" id="VJMJ01000100">
    <property type="protein sequence ID" value="KAF0735311.1"/>
    <property type="molecule type" value="Genomic_DNA"/>
</dbReference>
<accession>A0A6G0X5S5</accession>
<protein>
    <recommendedName>
        <fullName evidence="5">RxLR effector protein</fullName>
    </recommendedName>
</protein>
<reference evidence="3 4" key="1">
    <citation type="submission" date="2019-07" db="EMBL/GenBank/DDBJ databases">
        <title>Genomics analysis of Aphanomyces spp. identifies a new class of oomycete effector associated with host adaptation.</title>
        <authorList>
            <person name="Gaulin E."/>
        </authorList>
    </citation>
    <scope>NUCLEOTIDE SEQUENCE [LARGE SCALE GENOMIC DNA]</scope>
    <source>
        <strain evidence="3 4">ATCC 201684</strain>
    </source>
</reference>
<dbReference type="Proteomes" id="UP000481153">
    <property type="component" value="Unassembled WGS sequence"/>
</dbReference>
<keyword evidence="2" id="KW-0732">Signal</keyword>
<feature type="compositionally biased region" description="Basic and acidic residues" evidence="1">
    <location>
        <begin position="50"/>
        <end position="62"/>
    </location>
</feature>
<keyword evidence="4" id="KW-1185">Reference proteome</keyword>